<gene>
    <name evidence="8" type="ORF">V5O48_004108</name>
</gene>
<keyword evidence="5" id="KW-0234">DNA repair</keyword>
<keyword evidence="5" id="KW-0227">DNA damage</keyword>
<evidence type="ECO:0000256" key="6">
    <source>
        <dbReference type="SAM" id="MobiDB-lite"/>
    </source>
</evidence>
<keyword evidence="2 5" id="KW-0479">Metal-binding</keyword>
<dbReference type="CDD" id="cd09087">
    <property type="entry name" value="Ape1-like_AP-endo"/>
    <property type="match status" value="1"/>
</dbReference>
<comment type="caution">
    <text evidence="8">The sequence shown here is derived from an EMBL/GenBank/DDBJ whole genome shotgun (WGS) entry which is preliminary data.</text>
</comment>
<dbReference type="PANTHER" id="PTHR22748:SF6">
    <property type="entry name" value="DNA-(APURINIC OR APYRIMIDINIC SITE) ENDONUCLEASE"/>
    <property type="match status" value="1"/>
</dbReference>
<dbReference type="Pfam" id="PF03372">
    <property type="entry name" value="Exo_endo_phos"/>
    <property type="match status" value="1"/>
</dbReference>
<keyword evidence="3" id="KW-0378">Hydrolase</keyword>
<evidence type="ECO:0000256" key="4">
    <source>
        <dbReference type="ARBA" id="ARBA00022842"/>
    </source>
</evidence>
<comment type="similarity">
    <text evidence="1 5">Belongs to the DNA repair enzymes AP/ExoA family.</text>
</comment>
<dbReference type="PROSITE" id="PS51435">
    <property type="entry name" value="AP_NUCLEASE_F1_4"/>
    <property type="match status" value="1"/>
</dbReference>
<sequence>MPPKRASSSKRKIPESDHDSDSEGSKLKTTKKAKLQSPVPDPDAQPTNTVLPVQIRFAPRIPGTLRFSAWNVCGLATSQKKGFKFYLEAEDPDILVLTETKMNNEPVDPLLSSRYPHRYWSISEKKGYSGTAVLSNHEPLSVDKTIPGHPEPSIVKGRIITLEFENHYFIATYVPNAGTNLKTLDVKNEWNKHFTTYIRELDKKKPVIWTGDLNVAPTEIGTQPFVLVLVLVLGLAFDVTFTDLSNAKKNWNKTPGYTEAETTAFRNILRPQPESEDDSESPSEQFVDVWRDLHPNLRHYTYFSYRFSCRTKGLGWRLDTFVLSKRITEKVKMCEIRSDIYGASDHCPITMEYEGTL</sequence>
<dbReference type="NCBIfam" id="TIGR00633">
    <property type="entry name" value="xth"/>
    <property type="match status" value="1"/>
</dbReference>
<feature type="compositionally biased region" description="Basic and acidic residues" evidence="6">
    <location>
        <begin position="12"/>
        <end position="26"/>
    </location>
</feature>
<comment type="cofactor">
    <cofactor evidence="5">
        <name>Mg(2+)</name>
        <dbReference type="ChEBI" id="CHEBI:18420"/>
    </cofactor>
    <cofactor evidence="5">
        <name>Mn(2+)</name>
        <dbReference type="ChEBI" id="CHEBI:29035"/>
    </cofactor>
    <text evidence="5">Probably binds two magnesium or manganese ions per subunit.</text>
</comment>
<evidence type="ECO:0000256" key="2">
    <source>
        <dbReference type="ARBA" id="ARBA00022723"/>
    </source>
</evidence>
<evidence type="ECO:0000256" key="1">
    <source>
        <dbReference type="ARBA" id="ARBA00007092"/>
    </source>
</evidence>
<dbReference type="PANTHER" id="PTHR22748">
    <property type="entry name" value="AP ENDONUCLEASE"/>
    <property type="match status" value="1"/>
</dbReference>
<keyword evidence="4 5" id="KW-0460">Magnesium</keyword>
<reference evidence="8 9" key="1">
    <citation type="submission" date="2024-02" db="EMBL/GenBank/DDBJ databases">
        <title>A draft genome for the cacao thread blight pathogen Marasmius crinis-equi.</title>
        <authorList>
            <person name="Cohen S.P."/>
            <person name="Baruah I.K."/>
            <person name="Amoako-Attah I."/>
            <person name="Bukari Y."/>
            <person name="Meinhardt L.W."/>
            <person name="Bailey B.A."/>
        </authorList>
    </citation>
    <scope>NUCLEOTIDE SEQUENCE [LARGE SCALE GENOMIC DNA]</scope>
    <source>
        <strain evidence="8 9">GH-76</strain>
    </source>
</reference>
<evidence type="ECO:0000313" key="8">
    <source>
        <dbReference type="EMBL" id="KAL0577872.1"/>
    </source>
</evidence>
<keyword evidence="9" id="KW-1185">Reference proteome</keyword>
<dbReference type="Proteomes" id="UP001465976">
    <property type="component" value="Unassembled WGS sequence"/>
</dbReference>
<evidence type="ECO:0000256" key="5">
    <source>
        <dbReference type="RuleBase" id="RU362131"/>
    </source>
</evidence>
<protein>
    <recommendedName>
        <fullName evidence="5">DNA-(apurinic or apyrimidinic site) endonuclease</fullName>
        <ecNumber evidence="5">3.1.-.-</ecNumber>
    </recommendedName>
</protein>
<evidence type="ECO:0000313" key="9">
    <source>
        <dbReference type="Proteomes" id="UP001465976"/>
    </source>
</evidence>
<dbReference type="InterPro" id="IPR004808">
    <property type="entry name" value="AP_endonuc_1"/>
</dbReference>
<organism evidence="8 9">
    <name type="scientific">Marasmius crinis-equi</name>
    <dbReference type="NCBI Taxonomy" id="585013"/>
    <lineage>
        <taxon>Eukaryota</taxon>
        <taxon>Fungi</taxon>
        <taxon>Dikarya</taxon>
        <taxon>Basidiomycota</taxon>
        <taxon>Agaricomycotina</taxon>
        <taxon>Agaricomycetes</taxon>
        <taxon>Agaricomycetidae</taxon>
        <taxon>Agaricales</taxon>
        <taxon>Marasmiineae</taxon>
        <taxon>Marasmiaceae</taxon>
        <taxon>Marasmius</taxon>
    </lineage>
</organism>
<proteinExistence type="inferred from homology"/>
<dbReference type="InterPro" id="IPR005135">
    <property type="entry name" value="Endo/exonuclease/phosphatase"/>
</dbReference>
<feature type="region of interest" description="Disordered" evidence="6">
    <location>
        <begin position="1"/>
        <end position="47"/>
    </location>
</feature>
<evidence type="ECO:0000259" key="7">
    <source>
        <dbReference type="Pfam" id="PF03372"/>
    </source>
</evidence>
<accession>A0ABR3FR13</accession>
<feature type="domain" description="Endonuclease/exonuclease/phosphatase" evidence="7">
    <location>
        <begin position="70"/>
        <end position="346"/>
    </location>
</feature>
<dbReference type="InterPro" id="IPR036691">
    <property type="entry name" value="Endo/exonu/phosph_ase_sf"/>
</dbReference>
<dbReference type="Gene3D" id="3.60.10.10">
    <property type="entry name" value="Endonuclease/exonuclease/phosphatase"/>
    <property type="match status" value="1"/>
</dbReference>
<dbReference type="EC" id="3.1.-.-" evidence="5"/>
<name>A0ABR3FR13_9AGAR</name>
<evidence type="ECO:0000256" key="3">
    <source>
        <dbReference type="ARBA" id="ARBA00022801"/>
    </source>
</evidence>
<dbReference type="SUPFAM" id="SSF56219">
    <property type="entry name" value="DNase I-like"/>
    <property type="match status" value="1"/>
</dbReference>
<dbReference type="EMBL" id="JBAHYK010000132">
    <property type="protein sequence ID" value="KAL0577872.1"/>
    <property type="molecule type" value="Genomic_DNA"/>
</dbReference>